<keyword evidence="4" id="KW-1003">Cell membrane</keyword>
<evidence type="ECO:0000313" key="11">
    <source>
        <dbReference type="Proteomes" id="UP000092971"/>
    </source>
</evidence>
<dbReference type="GO" id="GO:0015105">
    <property type="term" value="F:arsenite transmembrane transporter activity"/>
    <property type="evidence" value="ECO:0007669"/>
    <property type="project" value="InterPro"/>
</dbReference>
<dbReference type="InterPro" id="IPR000802">
    <property type="entry name" value="Arsenical_pump_ArsB"/>
</dbReference>
<feature type="transmembrane region" description="Helical" evidence="8">
    <location>
        <begin position="30"/>
        <end position="47"/>
    </location>
</feature>
<feature type="transmembrane region" description="Helical" evidence="8">
    <location>
        <begin position="245"/>
        <end position="261"/>
    </location>
</feature>
<feature type="transmembrane region" description="Helical" evidence="8">
    <location>
        <begin position="282"/>
        <end position="299"/>
    </location>
</feature>
<evidence type="ECO:0000256" key="6">
    <source>
        <dbReference type="ARBA" id="ARBA00022989"/>
    </source>
</evidence>
<evidence type="ECO:0000256" key="1">
    <source>
        <dbReference type="ARBA" id="ARBA00004651"/>
    </source>
</evidence>
<evidence type="ECO:0000256" key="5">
    <source>
        <dbReference type="ARBA" id="ARBA00022692"/>
    </source>
</evidence>
<dbReference type="Proteomes" id="UP000092971">
    <property type="component" value="Chromosome"/>
</dbReference>
<feature type="transmembrane region" description="Helical" evidence="8">
    <location>
        <begin position="54"/>
        <end position="73"/>
    </location>
</feature>
<comment type="similarity">
    <text evidence="2">Belongs to the CitM (TC 2.A.11) transporter family.</text>
</comment>
<dbReference type="PRINTS" id="PR00758">
    <property type="entry name" value="ARSENICPUMP"/>
</dbReference>
<protein>
    <submittedName>
        <fullName evidence="10">Arsenic transporter</fullName>
    </submittedName>
</protein>
<evidence type="ECO:0000313" key="10">
    <source>
        <dbReference type="EMBL" id="ANW99967.1"/>
    </source>
</evidence>
<feature type="domain" description="Citrate transporter-like" evidence="9">
    <location>
        <begin position="19"/>
        <end position="371"/>
    </location>
</feature>
<dbReference type="InterPro" id="IPR051475">
    <property type="entry name" value="Diverse_Ion_Transporter"/>
</dbReference>
<dbReference type="GO" id="GO:0005886">
    <property type="term" value="C:plasma membrane"/>
    <property type="evidence" value="ECO:0007669"/>
    <property type="project" value="UniProtKB-SubCell"/>
</dbReference>
<keyword evidence="3" id="KW-0813">Transport</keyword>
<feature type="transmembrane region" description="Helical" evidence="8">
    <location>
        <begin position="182"/>
        <end position="201"/>
    </location>
</feature>
<proteinExistence type="inferred from homology"/>
<sequence length="429" mass="46534">MKGCVDLILALVLFLITYVLLLVLPNYRAYIALTSAALFVILGIIPLNKVFFSVDWNVIMMIAGTMGIVSLFIESKMPSLLADMIITRMPNVKWAIISLSLFAGIISAFIDNVATVLMVAPVALTISKKLKISPVPGIIAISVSSNLQGAATLVGDTTSILLGGHANMDFLDFFFYRGKLGLFWIVQIGALMSILVLLWVFRKENQKVEVKERTVVEDYFPTILLVGTIVLLILASFIPEEKKPSITNGLICVGLMVVGLVRETARSRGFETVKKTFKEIDYFTLLLLGGLFIVISGITEAGVVDAISELFVKVSGDNVFLMYTLLVWASVFFSAFIDNIPYVATMLPVTGGIANLMGTDPTVLYFGLLAGATLGGNLTPIGASANITGLGILKKEGYNVSAKDFMKISVPFTLAAVTSGYVLIWLIWR</sequence>
<feature type="transmembrane region" description="Helical" evidence="8">
    <location>
        <begin position="408"/>
        <end position="428"/>
    </location>
</feature>
<dbReference type="PANTHER" id="PTHR43568">
    <property type="entry name" value="P PROTEIN"/>
    <property type="match status" value="1"/>
</dbReference>
<dbReference type="AlphaFoldDB" id="A0A1B1YGS3"/>
<evidence type="ECO:0000256" key="7">
    <source>
        <dbReference type="ARBA" id="ARBA00023136"/>
    </source>
</evidence>
<accession>A0A1B1YGS3</accession>
<evidence type="ECO:0000256" key="4">
    <source>
        <dbReference type="ARBA" id="ARBA00022475"/>
    </source>
</evidence>
<dbReference type="Pfam" id="PF03600">
    <property type="entry name" value="CitMHS"/>
    <property type="match status" value="1"/>
</dbReference>
<reference evidence="10 11" key="1">
    <citation type="submission" date="2016-02" db="EMBL/GenBank/DDBJ databases">
        <title>Comparison of Clostridium stercorarium subspecies using comparative genomics and transcriptomics.</title>
        <authorList>
            <person name="Schellenberg J."/>
            <person name="Thallinger G."/>
            <person name="Levin D.B."/>
            <person name="Zhang X."/>
            <person name="Alvare G."/>
            <person name="Fristensky B."/>
            <person name="Sparling R."/>
        </authorList>
    </citation>
    <scope>NUCLEOTIDE SEQUENCE [LARGE SCALE GENOMIC DNA]</scope>
    <source>
        <strain evidence="10 11">DSM 2910</strain>
    </source>
</reference>
<evidence type="ECO:0000256" key="8">
    <source>
        <dbReference type="SAM" id="Phobius"/>
    </source>
</evidence>
<evidence type="ECO:0000256" key="2">
    <source>
        <dbReference type="ARBA" id="ARBA00009843"/>
    </source>
</evidence>
<feature type="transmembrane region" description="Helical" evidence="8">
    <location>
        <begin position="222"/>
        <end position="239"/>
    </location>
</feature>
<dbReference type="OrthoDB" id="9765532at2"/>
<comment type="subcellular location">
    <subcellularLocation>
        <location evidence="1">Cell membrane</location>
        <topology evidence="1">Multi-pass membrane protein</topology>
    </subcellularLocation>
</comment>
<keyword evidence="7 8" id="KW-0472">Membrane</keyword>
<gene>
    <name evidence="10" type="ORF">CSTERTH_03200</name>
</gene>
<keyword evidence="6 8" id="KW-1133">Transmembrane helix</keyword>
<feature type="transmembrane region" description="Helical" evidence="8">
    <location>
        <begin position="93"/>
        <end position="126"/>
    </location>
</feature>
<name>A0A1B1YGS3_THEST</name>
<evidence type="ECO:0000256" key="3">
    <source>
        <dbReference type="ARBA" id="ARBA00022448"/>
    </source>
</evidence>
<feature type="transmembrane region" description="Helical" evidence="8">
    <location>
        <begin position="319"/>
        <end position="337"/>
    </location>
</feature>
<organism evidence="10 11">
    <name type="scientific">Thermoclostridium stercorarium subsp. thermolacticum DSM 2910</name>
    <dbReference type="NCBI Taxonomy" id="1121336"/>
    <lineage>
        <taxon>Bacteria</taxon>
        <taxon>Bacillati</taxon>
        <taxon>Bacillota</taxon>
        <taxon>Clostridia</taxon>
        <taxon>Eubacteriales</taxon>
        <taxon>Oscillospiraceae</taxon>
        <taxon>Thermoclostridium</taxon>
    </lineage>
</organism>
<keyword evidence="5 8" id="KW-0812">Transmembrane</keyword>
<dbReference type="InterPro" id="IPR004680">
    <property type="entry name" value="Cit_transptr-like_dom"/>
</dbReference>
<dbReference type="EMBL" id="CP014672">
    <property type="protein sequence ID" value="ANW99967.1"/>
    <property type="molecule type" value="Genomic_DNA"/>
</dbReference>
<evidence type="ECO:0000259" key="9">
    <source>
        <dbReference type="Pfam" id="PF03600"/>
    </source>
</evidence>
<feature type="transmembrane region" description="Helical" evidence="8">
    <location>
        <begin position="7"/>
        <end position="24"/>
    </location>
</feature>
<dbReference type="PANTHER" id="PTHR43568:SF1">
    <property type="entry name" value="P PROTEIN"/>
    <property type="match status" value="1"/>
</dbReference>